<dbReference type="SMART" id="SM00822">
    <property type="entry name" value="PKS_KR"/>
    <property type="match status" value="1"/>
</dbReference>
<gene>
    <name evidence="8" type="ORF">HGB38_06310</name>
</gene>
<comment type="subcellular location">
    <subcellularLocation>
        <location evidence="1">Secreted</location>
        <location evidence="1">Cell wall</location>
    </subcellularLocation>
</comment>
<evidence type="ECO:0000256" key="4">
    <source>
        <dbReference type="ARBA" id="ARBA00023002"/>
    </source>
</evidence>
<dbReference type="EMBL" id="JAAXOS010000003">
    <property type="protein sequence ID" value="NKY25843.1"/>
    <property type="molecule type" value="Genomic_DNA"/>
</dbReference>
<dbReference type="InterPro" id="IPR057326">
    <property type="entry name" value="KR_dom"/>
</dbReference>
<evidence type="ECO:0000259" key="7">
    <source>
        <dbReference type="SMART" id="SM00822"/>
    </source>
</evidence>
<comment type="catalytic activity">
    <reaction evidence="6">
        <text>a (3R)-hydroxyacyl-[ACP] + NADP(+) = a 3-oxoacyl-[ACP] + NADPH + H(+)</text>
        <dbReference type="Rhea" id="RHEA:17397"/>
        <dbReference type="Rhea" id="RHEA-COMP:9916"/>
        <dbReference type="Rhea" id="RHEA-COMP:9945"/>
        <dbReference type="ChEBI" id="CHEBI:15378"/>
        <dbReference type="ChEBI" id="CHEBI:57783"/>
        <dbReference type="ChEBI" id="CHEBI:58349"/>
        <dbReference type="ChEBI" id="CHEBI:78776"/>
        <dbReference type="ChEBI" id="CHEBI:78827"/>
        <dbReference type="EC" id="1.1.1.100"/>
    </reaction>
    <physiologicalReaction direction="right-to-left" evidence="6">
        <dbReference type="Rhea" id="RHEA:17399"/>
    </physiologicalReaction>
</comment>
<dbReference type="CDD" id="cd05233">
    <property type="entry name" value="SDR_c"/>
    <property type="match status" value="1"/>
</dbReference>
<dbReference type="SUPFAM" id="SSF51735">
    <property type="entry name" value="NAD(P)-binding Rossmann-fold domains"/>
    <property type="match status" value="1"/>
</dbReference>
<comment type="caution">
    <text evidence="8">The sequence shown here is derived from an EMBL/GenBank/DDBJ whole genome shotgun (WGS) entry which is preliminary data.</text>
</comment>
<dbReference type="Gene3D" id="3.40.50.720">
    <property type="entry name" value="NAD(P)-binding Rossmann-like Domain"/>
    <property type="match status" value="1"/>
</dbReference>
<evidence type="ECO:0000256" key="5">
    <source>
        <dbReference type="ARBA" id="ARBA00040781"/>
    </source>
</evidence>
<dbReference type="PANTHER" id="PTHR42879">
    <property type="entry name" value="3-OXOACYL-(ACYL-CARRIER-PROTEIN) REDUCTASE"/>
    <property type="match status" value="1"/>
</dbReference>
<name>A0A7X6L118_9NOCA</name>
<organism evidence="8 9">
    <name type="scientific">Nocardia gamkensis</name>
    <dbReference type="NCBI Taxonomy" id="352869"/>
    <lineage>
        <taxon>Bacteria</taxon>
        <taxon>Bacillati</taxon>
        <taxon>Actinomycetota</taxon>
        <taxon>Actinomycetes</taxon>
        <taxon>Mycobacteriales</taxon>
        <taxon>Nocardiaceae</taxon>
        <taxon>Nocardia</taxon>
    </lineage>
</organism>
<dbReference type="InterPro" id="IPR050259">
    <property type="entry name" value="SDR"/>
</dbReference>
<dbReference type="FunFam" id="3.40.50.720:FF:000084">
    <property type="entry name" value="Short-chain dehydrogenase reductase"/>
    <property type="match status" value="1"/>
</dbReference>
<evidence type="ECO:0000256" key="3">
    <source>
        <dbReference type="ARBA" id="ARBA00022512"/>
    </source>
</evidence>
<evidence type="ECO:0000313" key="8">
    <source>
        <dbReference type="EMBL" id="NKY25843.1"/>
    </source>
</evidence>
<keyword evidence="9" id="KW-1185">Reference proteome</keyword>
<feature type="domain" description="Ketoreductase" evidence="7">
    <location>
        <begin position="8"/>
        <end position="178"/>
    </location>
</feature>
<keyword evidence="4" id="KW-0560">Oxidoreductase</keyword>
<dbReference type="Pfam" id="PF13561">
    <property type="entry name" value="adh_short_C2"/>
    <property type="match status" value="1"/>
</dbReference>
<dbReference type="AlphaFoldDB" id="A0A7X6L118"/>
<evidence type="ECO:0000313" key="9">
    <source>
        <dbReference type="Proteomes" id="UP000540698"/>
    </source>
</evidence>
<accession>A0A7X6L118</accession>
<dbReference type="Proteomes" id="UP000540698">
    <property type="component" value="Unassembled WGS sequence"/>
</dbReference>
<dbReference type="InterPro" id="IPR036291">
    <property type="entry name" value="NAD(P)-bd_dom_sf"/>
</dbReference>
<protein>
    <recommendedName>
        <fullName evidence="5">3-oxoacyl-[acyl-carrier-protein] reductase MabA</fullName>
    </recommendedName>
</protein>
<proteinExistence type="inferred from homology"/>
<keyword evidence="3" id="KW-0964">Secreted</keyword>
<evidence type="ECO:0000256" key="1">
    <source>
        <dbReference type="ARBA" id="ARBA00004191"/>
    </source>
</evidence>
<dbReference type="InterPro" id="IPR002347">
    <property type="entry name" value="SDR_fam"/>
</dbReference>
<dbReference type="PRINTS" id="PR00081">
    <property type="entry name" value="GDHRDH"/>
</dbReference>
<sequence length="289" mass="30644">MDLGLRDAATVVVGGSRGMGLATARCLAEEGARVAVVGRSLDDVERAAEDLAGRGSPDAVGLAADVREPAEVESVFARLERRWGGELNALINTVGPNVQGTAEELSDEQWREAVDHGVLSIVRCVNAALPLLRSAAWGRIVNFSAHSTQRQAVNLVAYTAAKAMVTSVSKNLSLLLAREEILVNVVSPGTFVTPGLTDWARSVGIDSDDPYRLMEVIGTHYGHPAQMPRAGLPEEIGPVAAFLASRRNSYMTGANVNVDGGSDFVRVVPVRSPELGTTTVIHTVDLLEI</sequence>
<evidence type="ECO:0000256" key="2">
    <source>
        <dbReference type="ARBA" id="ARBA00006484"/>
    </source>
</evidence>
<comment type="similarity">
    <text evidence="2">Belongs to the short-chain dehydrogenases/reductases (SDR) family.</text>
</comment>
<dbReference type="PANTHER" id="PTHR42879:SF6">
    <property type="entry name" value="NADPH-DEPENDENT REDUCTASE BACG"/>
    <property type="match status" value="1"/>
</dbReference>
<reference evidence="8 9" key="1">
    <citation type="submission" date="2020-04" db="EMBL/GenBank/DDBJ databases">
        <title>MicrobeNet Type strains.</title>
        <authorList>
            <person name="Nicholson A.C."/>
        </authorList>
    </citation>
    <scope>NUCLEOTIDE SEQUENCE [LARGE SCALE GENOMIC DNA]</scope>
    <source>
        <strain evidence="8 9">DSM 44956</strain>
    </source>
</reference>
<dbReference type="GO" id="GO:0004316">
    <property type="term" value="F:3-oxoacyl-[acyl-carrier-protein] reductase (NADPH) activity"/>
    <property type="evidence" value="ECO:0007669"/>
    <property type="project" value="UniProtKB-EC"/>
</dbReference>
<keyword evidence="3" id="KW-0134">Cell wall</keyword>
<evidence type="ECO:0000256" key="6">
    <source>
        <dbReference type="ARBA" id="ARBA00047400"/>
    </source>
</evidence>